<accession>A0A6J6CV54</accession>
<name>A0A6J6CV54_9ZZZZ</name>
<evidence type="ECO:0000313" key="1">
    <source>
        <dbReference type="EMBL" id="CAB4554123.1"/>
    </source>
</evidence>
<dbReference type="AlphaFoldDB" id="A0A6J6CV54"/>
<proteinExistence type="predicted"/>
<gene>
    <name evidence="1" type="ORF">UFOPK1495_01075</name>
    <name evidence="2" type="ORF">UFOPK2350_01543</name>
</gene>
<reference evidence="1" key="1">
    <citation type="submission" date="2020-05" db="EMBL/GenBank/DDBJ databases">
        <authorList>
            <person name="Chiriac C."/>
            <person name="Salcher M."/>
            <person name="Ghai R."/>
            <person name="Kavagutti S V."/>
        </authorList>
    </citation>
    <scope>NUCLEOTIDE SEQUENCE</scope>
</reference>
<organism evidence="1">
    <name type="scientific">freshwater metagenome</name>
    <dbReference type="NCBI Taxonomy" id="449393"/>
    <lineage>
        <taxon>unclassified sequences</taxon>
        <taxon>metagenomes</taxon>
        <taxon>ecological metagenomes</taxon>
    </lineage>
</organism>
<dbReference type="EMBL" id="CAEZXE010000166">
    <property type="protein sequence ID" value="CAB4690199.1"/>
    <property type="molecule type" value="Genomic_DNA"/>
</dbReference>
<evidence type="ECO:0000313" key="2">
    <source>
        <dbReference type="EMBL" id="CAB4690199.1"/>
    </source>
</evidence>
<protein>
    <submittedName>
        <fullName evidence="1">Unannotated protein</fullName>
    </submittedName>
</protein>
<dbReference type="EMBL" id="CAEZSU010000108">
    <property type="protein sequence ID" value="CAB4554123.1"/>
    <property type="molecule type" value="Genomic_DNA"/>
</dbReference>
<sequence length="145" mass="16340">MLFGVINRHFARHAPVAHGSEDFKVRCESPCSDFKANLIVSLAGAAMSDRVGAVQTGRFYEMLHDDWPRECRDERILALVQRVGLERRRKKLVGELLATINDDCFDCSSSKRLRLESFPVAFLSKVARDGDYLDSVVLDHPANCD</sequence>